<feature type="signal peptide" evidence="15">
    <location>
        <begin position="1"/>
        <end position="19"/>
    </location>
</feature>
<keyword evidence="10" id="KW-1015">Disulfide bond</keyword>
<organism evidence="17 19">
    <name type="scientific">Didymodactylos carnosus</name>
    <dbReference type="NCBI Taxonomy" id="1234261"/>
    <lineage>
        <taxon>Eukaryota</taxon>
        <taxon>Metazoa</taxon>
        <taxon>Spiralia</taxon>
        <taxon>Gnathifera</taxon>
        <taxon>Rotifera</taxon>
        <taxon>Eurotatoria</taxon>
        <taxon>Bdelloidea</taxon>
        <taxon>Philodinida</taxon>
        <taxon>Philodinidae</taxon>
        <taxon>Didymodactylos</taxon>
    </lineage>
</organism>
<evidence type="ECO:0000256" key="3">
    <source>
        <dbReference type="ARBA" id="ARBA00022536"/>
    </source>
</evidence>
<feature type="transmembrane region" description="Helical" evidence="14">
    <location>
        <begin position="570"/>
        <end position="597"/>
    </location>
</feature>
<keyword evidence="6" id="KW-0677">Repeat</keyword>
<dbReference type="EMBL" id="CAJOBC010001424">
    <property type="protein sequence ID" value="CAF3677742.1"/>
    <property type="molecule type" value="Genomic_DNA"/>
</dbReference>
<name>A0A813Z610_9BILA</name>
<proteinExistence type="predicted"/>
<keyword evidence="19" id="KW-1185">Reference proteome</keyword>
<dbReference type="GO" id="GO:0007156">
    <property type="term" value="P:homophilic cell adhesion via plasma membrane adhesion molecules"/>
    <property type="evidence" value="ECO:0007669"/>
    <property type="project" value="InterPro"/>
</dbReference>
<keyword evidence="11" id="KW-0325">Glycoprotein</keyword>
<evidence type="ECO:0000313" key="19">
    <source>
        <dbReference type="Proteomes" id="UP000663829"/>
    </source>
</evidence>
<dbReference type="OrthoDB" id="6252479at2759"/>
<comment type="subcellular location">
    <subcellularLocation>
        <location evidence="1">Cell membrane</location>
        <topology evidence="1">Single-pass type I membrane protein</topology>
    </subcellularLocation>
</comment>
<dbReference type="InterPro" id="IPR020894">
    <property type="entry name" value="Cadherin_CS"/>
</dbReference>
<evidence type="ECO:0000256" key="6">
    <source>
        <dbReference type="ARBA" id="ARBA00022737"/>
    </source>
</evidence>
<feature type="domain" description="Cadherin" evidence="16">
    <location>
        <begin position="57"/>
        <end position="122"/>
    </location>
</feature>
<evidence type="ECO:0000256" key="15">
    <source>
        <dbReference type="SAM" id="SignalP"/>
    </source>
</evidence>
<sequence>MLLISILLLLFVLIPSYISQLTIDNTIYIHEEIKSNVLITKLNSNLQWLPASFVYQRYFRLENASLYTSDRIDREELCYKKLCDCSKCLLPLKFVQTISPSNISIITINILVEDINDHTPTFKQSSLTLNVSENVPVGYEISLEPAIDEDYGLLSVQTYELHPSTSPFRLSKSSLTNKPLLKLIEPLDRETIASYTLHLYAFDGGQPPLSSEQKLLIQITDINDNAPIFDYRLYNRTVPENETVGNLLLQVHATDKDIGENARITYSLDGGDNGDKLFTINEQTGEIFLKSSMDYEQQRAYTLTVYAKDHGVPPLSDYVIVNINVTDVNDNQPQILLTKIDGTKVINSLTFPECTPIGTAVAYMYVSDSDSGENGRVTCTVNDAHFILNLLTTNAYSLQIREPFDYEQQQQQAGVIVTCSDHGDPVLSMSQTLTILIQDCNDNAPEIVSPTLPFNDSIYISFESTSLPFVIVQLIVRDLDRFQPQIFSYTFESTPNNIDQNLILNNNGTLILHTMPTLIGFYSINISVTDSGKDKQLTTSIQIPIRIYSQNDSHHLLLGSKNLAIERTGLVLVVSFLAITLCAAILITCCFLCAFIIRTKRQKHQNRTTTMTSSKSICFNCCYSSLTSSSSCESSNENKDARSSTSNTSENEAHSSEKTTIEVLDEASSSNRIYQYSVKKADIKQWSDFNYSEKVERYLTHLNQNNNGKAAVVIQQPIPYIPPTTIVNDSLSDEGCYGSSDISDQNDCHKLHSNHLHRHQIQSKPCIRLSVYDDRPPSSIMSTTNQYQNSFKRFEQLYLLTAENNKNQPSPHLNDTNTSAFTSDSLYV</sequence>
<accession>A0A813Z610</accession>
<protein>
    <recommendedName>
        <fullName evidence="16">Cadherin domain-containing protein</fullName>
    </recommendedName>
</protein>
<evidence type="ECO:0000256" key="2">
    <source>
        <dbReference type="ARBA" id="ARBA00022475"/>
    </source>
</evidence>
<evidence type="ECO:0000256" key="9">
    <source>
        <dbReference type="ARBA" id="ARBA00023136"/>
    </source>
</evidence>
<keyword evidence="7 12" id="KW-0106">Calcium</keyword>
<dbReference type="Proteomes" id="UP000681722">
    <property type="component" value="Unassembled WGS sequence"/>
</dbReference>
<dbReference type="PANTHER" id="PTHR24028">
    <property type="entry name" value="CADHERIN-87A"/>
    <property type="match status" value="1"/>
</dbReference>
<feature type="region of interest" description="Disordered" evidence="13">
    <location>
        <begin position="805"/>
        <end position="828"/>
    </location>
</feature>
<dbReference type="GO" id="GO:0005886">
    <property type="term" value="C:plasma membrane"/>
    <property type="evidence" value="ECO:0007669"/>
    <property type="project" value="UniProtKB-SubCell"/>
</dbReference>
<feature type="chain" id="PRO_5036223653" description="Cadherin domain-containing protein" evidence="15">
    <location>
        <begin position="20"/>
        <end position="828"/>
    </location>
</feature>
<feature type="region of interest" description="Disordered" evidence="13">
    <location>
        <begin position="628"/>
        <end position="661"/>
    </location>
</feature>
<reference evidence="17" key="1">
    <citation type="submission" date="2021-02" db="EMBL/GenBank/DDBJ databases">
        <authorList>
            <person name="Nowell W R."/>
        </authorList>
    </citation>
    <scope>NUCLEOTIDE SEQUENCE</scope>
</reference>
<feature type="domain" description="Cadherin" evidence="16">
    <location>
        <begin position="343"/>
        <end position="447"/>
    </location>
</feature>
<keyword evidence="9 14" id="KW-0472">Membrane</keyword>
<evidence type="ECO:0000256" key="14">
    <source>
        <dbReference type="SAM" id="Phobius"/>
    </source>
</evidence>
<dbReference type="PROSITE" id="PS00232">
    <property type="entry name" value="CADHERIN_1"/>
    <property type="match status" value="3"/>
</dbReference>
<dbReference type="Proteomes" id="UP000663829">
    <property type="component" value="Unassembled WGS sequence"/>
</dbReference>
<evidence type="ECO:0000256" key="12">
    <source>
        <dbReference type="PROSITE-ProRule" id="PRU00043"/>
    </source>
</evidence>
<feature type="compositionally biased region" description="Basic and acidic residues" evidence="13">
    <location>
        <begin position="651"/>
        <end position="660"/>
    </location>
</feature>
<dbReference type="PANTHER" id="PTHR24028:SF146">
    <property type="entry name" value="CADHERIN 96CB, ISOFORM D-RELATED"/>
    <property type="match status" value="1"/>
</dbReference>
<evidence type="ECO:0000256" key="8">
    <source>
        <dbReference type="ARBA" id="ARBA00022989"/>
    </source>
</evidence>
<dbReference type="InterPro" id="IPR015919">
    <property type="entry name" value="Cadherin-like_sf"/>
</dbReference>
<dbReference type="EMBL" id="CAJNOQ010001424">
    <property type="protein sequence ID" value="CAF0894023.1"/>
    <property type="molecule type" value="Genomic_DNA"/>
</dbReference>
<keyword evidence="5 15" id="KW-0732">Signal</keyword>
<feature type="domain" description="Cadherin" evidence="16">
    <location>
        <begin position="230"/>
        <end position="335"/>
    </location>
</feature>
<keyword evidence="2" id="KW-1003">Cell membrane</keyword>
<keyword evidence="3" id="KW-0245">EGF-like domain</keyword>
<dbReference type="AlphaFoldDB" id="A0A813Z610"/>
<dbReference type="PRINTS" id="PR00205">
    <property type="entry name" value="CADHERIN"/>
</dbReference>
<evidence type="ECO:0000256" key="10">
    <source>
        <dbReference type="ARBA" id="ARBA00023157"/>
    </source>
</evidence>
<dbReference type="CDD" id="cd11304">
    <property type="entry name" value="Cadherin_repeat"/>
    <property type="match status" value="2"/>
</dbReference>
<keyword evidence="8 14" id="KW-1133">Transmembrane helix</keyword>
<evidence type="ECO:0000256" key="1">
    <source>
        <dbReference type="ARBA" id="ARBA00004251"/>
    </source>
</evidence>
<comment type="caution">
    <text evidence="17">The sequence shown here is derived from an EMBL/GenBank/DDBJ whole genome shotgun (WGS) entry which is preliminary data.</text>
</comment>
<dbReference type="Pfam" id="PF00028">
    <property type="entry name" value="Cadherin"/>
    <property type="match status" value="2"/>
</dbReference>
<dbReference type="InterPro" id="IPR002126">
    <property type="entry name" value="Cadherin-like_dom"/>
</dbReference>
<dbReference type="SMART" id="SM00112">
    <property type="entry name" value="CA"/>
    <property type="match status" value="3"/>
</dbReference>
<evidence type="ECO:0000256" key="11">
    <source>
        <dbReference type="ARBA" id="ARBA00023180"/>
    </source>
</evidence>
<dbReference type="FunFam" id="2.60.40.60:FF:000007">
    <property type="entry name" value="Protocadherin alpha 2"/>
    <property type="match status" value="1"/>
</dbReference>
<evidence type="ECO:0000313" key="18">
    <source>
        <dbReference type="EMBL" id="CAF3677742.1"/>
    </source>
</evidence>
<feature type="domain" description="Cadherin" evidence="16">
    <location>
        <begin position="123"/>
        <end position="229"/>
    </location>
</feature>
<evidence type="ECO:0000256" key="4">
    <source>
        <dbReference type="ARBA" id="ARBA00022692"/>
    </source>
</evidence>
<dbReference type="PROSITE" id="PS50268">
    <property type="entry name" value="CADHERIN_2"/>
    <property type="match status" value="4"/>
</dbReference>
<dbReference type="InterPro" id="IPR050174">
    <property type="entry name" value="Protocadherin/Cadherin-CA"/>
</dbReference>
<evidence type="ECO:0000256" key="13">
    <source>
        <dbReference type="SAM" id="MobiDB-lite"/>
    </source>
</evidence>
<gene>
    <name evidence="17" type="ORF">GPM918_LOCUS8277</name>
    <name evidence="18" type="ORF">SRO942_LOCUS8277</name>
</gene>
<evidence type="ECO:0000259" key="16">
    <source>
        <dbReference type="PROSITE" id="PS50268"/>
    </source>
</evidence>
<keyword evidence="4 14" id="KW-0812">Transmembrane</keyword>
<evidence type="ECO:0000313" key="17">
    <source>
        <dbReference type="EMBL" id="CAF0894023.1"/>
    </source>
</evidence>
<dbReference type="FunFam" id="2.60.40.60:FF:000013">
    <property type="entry name" value="Cadherin EGF LAG seven-pass G-type receptor"/>
    <property type="match status" value="1"/>
</dbReference>
<dbReference type="SUPFAM" id="SSF49313">
    <property type="entry name" value="Cadherin-like"/>
    <property type="match status" value="4"/>
</dbReference>
<dbReference type="GO" id="GO:0005509">
    <property type="term" value="F:calcium ion binding"/>
    <property type="evidence" value="ECO:0007669"/>
    <property type="project" value="UniProtKB-UniRule"/>
</dbReference>
<evidence type="ECO:0000256" key="7">
    <source>
        <dbReference type="ARBA" id="ARBA00022837"/>
    </source>
</evidence>
<dbReference type="Gene3D" id="2.60.40.60">
    <property type="entry name" value="Cadherins"/>
    <property type="match status" value="5"/>
</dbReference>
<evidence type="ECO:0000256" key="5">
    <source>
        <dbReference type="ARBA" id="ARBA00022729"/>
    </source>
</evidence>